<dbReference type="Gene3D" id="1.20.910.10">
    <property type="entry name" value="Heme oxygenase-like"/>
    <property type="match status" value="1"/>
</dbReference>
<dbReference type="EMBL" id="JAIVFQ010000044">
    <property type="protein sequence ID" value="MCC5602133.1"/>
    <property type="molecule type" value="Genomic_DNA"/>
</dbReference>
<keyword evidence="2" id="KW-1185">Reference proteome</keyword>
<sequence length="281" mass="31261">MHNSLLVDVSSTSTMPNGVTPNIDTHAWVHQPNSANDTDIVKTRKLLDSSIVYAWHTVQFKCKPPALTRTRWVWRLAGAYHSSRYTSRLMEEAAQRFAASGRQNLAQWAAQKAKEEAGHDRLALLDIQSMGYDPIAVVQALVPSAATSLVDSLTRSVQASNPIDCVGHAYASERLGTFQGEKYIQSVEALLPPNICATRWLRVHTAVGAEIKHVEEIIEVVAQLSERERNHIAEACYKTALLRFTPPKDGYISNEELQHILKPLELPAHMQAKFNCKSLTA</sequence>
<evidence type="ECO:0000313" key="2">
    <source>
        <dbReference type="Proteomes" id="UP001199525"/>
    </source>
</evidence>
<dbReference type="InterPro" id="IPR016084">
    <property type="entry name" value="Haem_Oase-like_multi-hlx"/>
</dbReference>
<gene>
    <name evidence="1" type="ORF">LC586_23770</name>
</gene>
<name>A0ABS8IDG8_9NOSO</name>
<dbReference type="RefSeq" id="WP_229487103.1">
    <property type="nucleotide sequence ID" value="NZ_JAIVFQ010000044.1"/>
</dbReference>
<proteinExistence type="predicted"/>
<dbReference type="SUPFAM" id="SSF48613">
    <property type="entry name" value="Heme oxygenase-like"/>
    <property type="match status" value="1"/>
</dbReference>
<protein>
    <submittedName>
        <fullName evidence="1">Uncharacterized protein</fullName>
    </submittedName>
</protein>
<dbReference type="Proteomes" id="UP001199525">
    <property type="component" value="Unassembled WGS sequence"/>
</dbReference>
<comment type="caution">
    <text evidence="1">The sequence shown here is derived from an EMBL/GenBank/DDBJ whole genome shotgun (WGS) entry which is preliminary data.</text>
</comment>
<accession>A0ABS8IDG8</accession>
<organism evidence="1 2">
    <name type="scientific">Nostoc favosum CHAB5714</name>
    <dbReference type="NCBI Taxonomy" id="2780399"/>
    <lineage>
        <taxon>Bacteria</taxon>
        <taxon>Bacillati</taxon>
        <taxon>Cyanobacteriota</taxon>
        <taxon>Cyanophyceae</taxon>
        <taxon>Nostocales</taxon>
        <taxon>Nostocaceae</taxon>
        <taxon>Nostoc</taxon>
        <taxon>Nostoc favosum</taxon>
    </lineage>
</organism>
<reference evidence="1 2" key="1">
    <citation type="journal article" date="2021" name="Microorganisms">
        <title>Genome Evolution of Filamentous Cyanobacterium Nostoc Species: From Facultative Symbiosis to Free Living.</title>
        <authorList>
            <person name="Huo D."/>
            <person name="Li H."/>
            <person name="Cai F."/>
            <person name="Guo X."/>
            <person name="Qiao Z."/>
            <person name="Wang W."/>
            <person name="Yu G."/>
            <person name="Li R."/>
        </authorList>
    </citation>
    <scope>NUCLEOTIDE SEQUENCE [LARGE SCALE GENOMIC DNA]</scope>
    <source>
        <strain evidence="1 2">CHAB 5714</strain>
    </source>
</reference>
<evidence type="ECO:0000313" key="1">
    <source>
        <dbReference type="EMBL" id="MCC5602133.1"/>
    </source>
</evidence>